<comment type="caution">
    <text evidence="2">The sequence shown here is derived from an EMBL/GenBank/DDBJ whole genome shotgun (WGS) entry which is preliminary data.</text>
</comment>
<evidence type="ECO:0000313" key="2">
    <source>
        <dbReference type="EMBL" id="KAE8235383.1"/>
    </source>
</evidence>
<accession>A0A177SZ06</accession>
<dbReference type="AlphaFoldDB" id="A0A177SZ06"/>
<dbReference type="EMBL" id="LWDF02002798">
    <property type="protein sequence ID" value="KAE8235383.1"/>
    <property type="molecule type" value="Genomic_DNA"/>
</dbReference>
<feature type="region of interest" description="Disordered" evidence="1">
    <location>
        <begin position="57"/>
        <end position="96"/>
    </location>
</feature>
<name>A0A177SZ06_9BASI</name>
<protein>
    <submittedName>
        <fullName evidence="2">Uncharacterized protein</fullName>
    </submittedName>
</protein>
<reference evidence="2" key="1">
    <citation type="submission" date="2016-04" db="EMBL/GenBank/DDBJ databases">
        <authorList>
            <person name="Nguyen H.D."/>
            <person name="Samba Siva P."/>
            <person name="Cullis J."/>
            <person name="Levesque C.A."/>
            <person name="Hambleton S."/>
        </authorList>
    </citation>
    <scope>NUCLEOTIDE SEQUENCE</scope>
    <source>
        <strain evidence="2">DAOMC 236416</strain>
    </source>
</reference>
<organism evidence="2 3">
    <name type="scientific">Tilletia indica</name>
    <dbReference type="NCBI Taxonomy" id="43049"/>
    <lineage>
        <taxon>Eukaryota</taxon>
        <taxon>Fungi</taxon>
        <taxon>Dikarya</taxon>
        <taxon>Basidiomycota</taxon>
        <taxon>Ustilaginomycotina</taxon>
        <taxon>Exobasidiomycetes</taxon>
        <taxon>Tilletiales</taxon>
        <taxon>Tilletiaceae</taxon>
        <taxon>Tilletia</taxon>
    </lineage>
</organism>
<proteinExistence type="predicted"/>
<dbReference type="Proteomes" id="UP000077521">
    <property type="component" value="Unassembled WGS sequence"/>
</dbReference>
<evidence type="ECO:0000256" key="1">
    <source>
        <dbReference type="SAM" id="MobiDB-lite"/>
    </source>
</evidence>
<feature type="region of interest" description="Disordered" evidence="1">
    <location>
        <begin position="1"/>
        <end position="45"/>
    </location>
</feature>
<gene>
    <name evidence="2" type="ORF">A4X13_0g9515</name>
</gene>
<keyword evidence="3" id="KW-1185">Reference proteome</keyword>
<reference evidence="2" key="2">
    <citation type="journal article" date="2019" name="IMA Fungus">
        <title>Genome sequencing and comparison of five Tilletia species to identify candidate genes for the detection of regulated species infecting wheat.</title>
        <authorList>
            <person name="Nguyen H.D.T."/>
            <person name="Sultana T."/>
            <person name="Kesanakurti P."/>
            <person name="Hambleton S."/>
        </authorList>
    </citation>
    <scope>NUCLEOTIDE SEQUENCE</scope>
    <source>
        <strain evidence="2">DAOMC 236416</strain>
    </source>
</reference>
<feature type="compositionally biased region" description="Gly residues" evidence="1">
    <location>
        <begin position="30"/>
        <end position="40"/>
    </location>
</feature>
<evidence type="ECO:0000313" key="3">
    <source>
        <dbReference type="Proteomes" id="UP000077521"/>
    </source>
</evidence>
<feature type="compositionally biased region" description="Polar residues" evidence="1">
    <location>
        <begin position="86"/>
        <end position="96"/>
    </location>
</feature>
<sequence>MELAFSLDHGDAEAGDVSGDNEGAREDVDTGGGASAGGAGVKLARTQQVQTGIEAEMAMEPVSSTASSEAPVASKPMNDDYDEEWSTSPSCRATSR</sequence>